<gene>
    <name evidence="2" type="ORF">Sradi_6123900</name>
</gene>
<accession>A0AAW2KJR7</accession>
<reference evidence="2" key="2">
    <citation type="journal article" date="2024" name="Plant">
        <title>Genomic evolution and insights into agronomic trait innovations of Sesamum species.</title>
        <authorList>
            <person name="Miao H."/>
            <person name="Wang L."/>
            <person name="Qu L."/>
            <person name="Liu H."/>
            <person name="Sun Y."/>
            <person name="Le M."/>
            <person name="Wang Q."/>
            <person name="Wei S."/>
            <person name="Zheng Y."/>
            <person name="Lin W."/>
            <person name="Duan Y."/>
            <person name="Cao H."/>
            <person name="Xiong S."/>
            <person name="Wang X."/>
            <person name="Wei L."/>
            <person name="Li C."/>
            <person name="Ma Q."/>
            <person name="Ju M."/>
            <person name="Zhao R."/>
            <person name="Li G."/>
            <person name="Mu C."/>
            <person name="Tian Q."/>
            <person name="Mei H."/>
            <person name="Zhang T."/>
            <person name="Gao T."/>
            <person name="Zhang H."/>
        </authorList>
    </citation>
    <scope>NUCLEOTIDE SEQUENCE</scope>
    <source>
        <strain evidence="2">G02</strain>
    </source>
</reference>
<evidence type="ECO:0000313" key="2">
    <source>
        <dbReference type="EMBL" id="KAL0307066.1"/>
    </source>
</evidence>
<evidence type="ECO:0008006" key="3">
    <source>
        <dbReference type="Google" id="ProtNLM"/>
    </source>
</evidence>
<comment type="caution">
    <text evidence="2">The sequence shown here is derived from an EMBL/GenBank/DDBJ whole genome shotgun (WGS) entry which is preliminary data.</text>
</comment>
<feature type="compositionally biased region" description="Polar residues" evidence="1">
    <location>
        <begin position="317"/>
        <end position="338"/>
    </location>
</feature>
<organism evidence="2">
    <name type="scientific">Sesamum radiatum</name>
    <name type="common">Black benniseed</name>
    <dbReference type="NCBI Taxonomy" id="300843"/>
    <lineage>
        <taxon>Eukaryota</taxon>
        <taxon>Viridiplantae</taxon>
        <taxon>Streptophyta</taxon>
        <taxon>Embryophyta</taxon>
        <taxon>Tracheophyta</taxon>
        <taxon>Spermatophyta</taxon>
        <taxon>Magnoliopsida</taxon>
        <taxon>eudicotyledons</taxon>
        <taxon>Gunneridae</taxon>
        <taxon>Pentapetalae</taxon>
        <taxon>asterids</taxon>
        <taxon>lamiids</taxon>
        <taxon>Lamiales</taxon>
        <taxon>Pedaliaceae</taxon>
        <taxon>Sesamum</taxon>
    </lineage>
</organism>
<protein>
    <recommendedName>
        <fullName evidence="3">DUF4283 domain-containing protein</fullName>
    </recommendedName>
</protein>
<dbReference type="InterPro" id="IPR040256">
    <property type="entry name" value="At4g02000-like"/>
</dbReference>
<reference evidence="2" key="1">
    <citation type="submission" date="2020-06" db="EMBL/GenBank/DDBJ databases">
        <authorList>
            <person name="Li T."/>
            <person name="Hu X."/>
            <person name="Zhang T."/>
            <person name="Song X."/>
            <person name="Zhang H."/>
            <person name="Dai N."/>
            <person name="Sheng W."/>
            <person name="Hou X."/>
            <person name="Wei L."/>
        </authorList>
    </citation>
    <scope>NUCLEOTIDE SEQUENCE</scope>
    <source>
        <strain evidence="2">G02</strain>
        <tissue evidence="2">Leaf</tissue>
    </source>
</reference>
<dbReference type="EMBL" id="JACGWJ010000028">
    <property type="protein sequence ID" value="KAL0307066.1"/>
    <property type="molecule type" value="Genomic_DNA"/>
</dbReference>
<dbReference type="AlphaFoldDB" id="A0AAW2KJR7"/>
<dbReference type="PANTHER" id="PTHR31286">
    <property type="entry name" value="GLYCINE-RICH CELL WALL STRUCTURAL PROTEIN 1.8-LIKE"/>
    <property type="match status" value="1"/>
</dbReference>
<proteinExistence type="predicted"/>
<sequence>MPATAPVSAKLAAEKPTTGAQVGATNFQGFISKLESSPSFVEKPVHGHAHRPKDILPVKETLLAKETTTGAGDMAKPSFAGLFSTNHKLSDENKLTKFAVELETLELGADDLIDVRTKLGTTTNNGSLPTVLISSMAVHCSSKQCRTVLTPVWATLLSLPLECWHPNALRKIGSRLGTPIAMDSLTIKMERVSYARILVEVDASKPLVDQVDFMLPNGVMRSQPVVYEFTPKFCKKWNQFGHLEGSCQDAQPPAAGVPKLAVLAANDVPSALKKGTAGRQGSTRSVGTFGRQCQSVPLASEEVKGQPIPLAGKDTQGRTGMSKAQQNLSAVVQKSNAQKAGFRTQSLTDSSDSSDETDSSASTQHFMPRTSTADVVQPKLKPKQKR</sequence>
<name>A0AAW2KJR7_SESRA</name>
<feature type="region of interest" description="Disordered" evidence="1">
    <location>
        <begin position="297"/>
        <end position="386"/>
    </location>
</feature>
<evidence type="ECO:0000256" key="1">
    <source>
        <dbReference type="SAM" id="MobiDB-lite"/>
    </source>
</evidence>
<dbReference type="PANTHER" id="PTHR31286:SF180">
    <property type="entry name" value="OS10G0362600 PROTEIN"/>
    <property type="match status" value="1"/>
</dbReference>